<gene>
    <name evidence="3" type="ORF">A3K49_07620</name>
</gene>
<dbReference type="SUPFAM" id="SSF52980">
    <property type="entry name" value="Restriction endonuclease-like"/>
    <property type="match status" value="1"/>
</dbReference>
<dbReference type="InterPro" id="IPR011335">
    <property type="entry name" value="Restrct_endonuc-II-like"/>
</dbReference>
<reference evidence="3 4" key="1">
    <citation type="journal article" date="2016" name="Nat. Commun.">
        <title>Thousands of microbial genomes shed light on interconnected biogeochemical processes in an aquifer system.</title>
        <authorList>
            <person name="Anantharaman K."/>
            <person name="Brown C.T."/>
            <person name="Hug L.A."/>
            <person name="Sharon I."/>
            <person name="Castelle C.J."/>
            <person name="Probst A.J."/>
            <person name="Thomas B.C."/>
            <person name="Singh A."/>
            <person name="Wilkins M.J."/>
            <person name="Karaoz U."/>
            <person name="Brodie E.L."/>
            <person name="Williams K.H."/>
            <person name="Hubbard S.S."/>
            <person name="Banfield J.F."/>
        </authorList>
    </citation>
    <scope>NUCLEOTIDE SEQUENCE [LARGE SCALE GENOMIC DNA]</scope>
</reference>
<dbReference type="CDD" id="cd01038">
    <property type="entry name" value="Endonuclease_DUF559"/>
    <property type="match status" value="1"/>
</dbReference>
<dbReference type="AlphaFoldDB" id="A0A1F4T7V4"/>
<evidence type="ECO:0000313" key="4">
    <source>
        <dbReference type="Proteomes" id="UP000178602"/>
    </source>
</evidence>
<evidence type="ECO:0000259" key="2">
    <source>
        <dbReference type="Pfam" id="PF04480"/>
    </source>
</evidence>
<dbReference type="Proteomes" id="UP000178602">
    <property type="component" value="Unassembled WGS sequence"/>
</dbReference>
<sequence>MTKFYNRFSDRLKRKILRKYMTEAERVLWQEIRKNKLNCRFRRQYSIKGFVLDFYSPQIKLAIEIDGDIHSSKEHKDYDADREQPISNFGIKFLRFSNDDVFLRLNRVIVLINEKIVQSPPCQGGDVRQRRTEGVVGAHA</sequence>
<dbReference type="InterPro" id="IPR047216">
    <property type="entry name" value="Endonuclease_DUF559_bact"/>
</dbReference>
<protein>
    <recommendedName>
        <fullName evidence="2">DUF559 domain-containing protein</fullName>
    </recommendedName>
</protein>
<organism evidence="3 4">
    <name type="scientific">candidate division WOR-1 bacterium RIFOXYC12_FULL_54_18</name>
    <dbReference type="NCBI Taxonomy" id="1802584"/>
    <lineage>
        <taxon>Bacteria</taxon>
        <taxon>Bacillati</taxon>
        <taxon>Saganbacteria</taxon>
    </lineage>
</organism>
<dbReference type="PANTHER" id="PTHR38590:SF1">
    <property type="entry name" value="BLL0828 PROTEIN"/>
    <property type="match status" value="1"/>
</dbReference>
<dbReference type="PANTHER" id="PTHR38590">
    <property type="entry name" value="BLL0828 PROTEIN"/>
    <property type="match status" value="1"/>
</dbReference>
<dbReference type="Pfam" id="PF04480">
    <property type="entry name" value="DUF559"/>
    <property type="match status" value="1"/>
</dbReference>
<proteinExistence type="predicted"/>
<accession>A0A1F4T7V4</accession>
<dbReference type="Gene3D" id="3.40.960.10">
    <property type="entry name" value="VSR Endonuclease"/>
    <property type="match status" value="1"/>
</dbReference>
<dbReference type="EMBL" id="MEUG01000001">
    <property type="protein sequence ID" value="OGC28795.1"/>
    <property type="molecule type" value="Genomic_DNA"/>
</dbReference>
<comment type="caution">
    <text evidence="3">The sequence shown here is derived from an EMBL/GenBank/DDBJ whole genome shotgun (WGS) entry which is preliminary data.</text>
</comment>
<evidence type="ECO:0000256" key="1">
    <source>
        <dbReference type="SAM" id="MobiDB-lite"/>
    </source>
</evidence>
<dbReference type="InterPro" id="IPR007569">
    <property type="entry name" value="DUF559"/>
</dbReference>
<feature type="domain" description="DUF559" evidence="2">
    <location>
        <begin position="14"/>
        <end position="115"/>
    </location>
</feature>
<feature type="region of interest" description="Disordered" evidence="1">
    <location>
        <begin position="120"/>
        <end position="140"/>
    </location>
</feature>
<evidence type="ECO:0000313" key="3">
    <source>
        <dbReference type="EMBL" id="OGC28795.1"/>
    </source>
</evidence>
<name>A0A1F4T7V4_UNCSA</name>